<gene>
    <name evidence="3" type="primary">rps24e</name>
    <name evidence="4" type="ORF">DDW03_001315</name>
    <name evidence="5" type="ORF">DDW03_01085</name>
    <name evidence="6" type="ORF">DDW05_00580</name>
</gene>
<dbReference type="Proteomes" id="UP000245908">
    <property type="component" value="Unassembled WGS sequence"/>
</dbReference>
<dbReference type="GO" id="GO:0006412">
    <property type="term" value="P:translation"/>
    <property type="evidence" value="ECO:0007669"/>
    <property type="project" value="UniProtKB-UniRule"/>
</dbReference>
<evidence type="ECO:0000313" key="4">
    <source>
        <dbReference type="EMBL" id="MCC5447039.1"/>
    </source>
</evidence>
<dbReference type="RefSeq" id="WP_228615267.1">
    <property type="nucleotide sequence ID" value="NZ_QEFP02000006.1"/>
</dbReference>
<evidence type="ECO:0000313" key="6">
    <source>
        <dbReference type="EMBL" id="PVU71585.1"/>
    </source>
</evidence>
<dbReference type="EMBL" id="QEFH01000003">
    <property type="protein sequence ID" value="PVU71585.1"/>
    <property type="molecule type" value="Genomic_DNA"/>
</dbReference>
<evidence type="ECO:0000256" key="1">
    <source>
        <dbReference type="ARBA" id="ARBA00022980"/>
    </source>
</evidence>
<comment type="similarity">
    <text evidence="3">Belongs to the eukaryotic ribosomal protein eS24 family.</text>
</comment>
<evidence type="ECO:0000313" key="5">
    <source>
        <dbReference type="EMBL" id="PVU68795.1"/>
    </source>
</evidence>
<keyword evidence="2 3" id="KW-0687">Ribonucleoprotein</keyword>
<dbReference type="InterPro" id="IPR012677">
    <property type="entry name" value="Nucleotide-bd_a/b_plait_sf"/>
</dbReference>
<dbReference type="AlphaFoldDB" id="A0A2T9WLW1"/>
<reference evidence="4" key="4">
    <citation type="submission" date="2021-11" db="EMBL/GenBank/DDBJ databases">
        <authorList>
            <person name="Munson-Mcgee J."/>
            <person name="Field E."/>
            <person name="Bateson M."/>
            <person name="Rooney C."/>
            <person name="Stepanauskas R."/>
            <person name="Young M."/>
        </authorList>
    </citation>
    <scope>NUCLEOTIDE SEQUENCE</scope>
    <source>
        <strain evidence="4">SCGC AB-777_F03</strain>
    </source>
</reference>
<reference evidence="5" key="3">
    <citation type="submission" date="2017-05" db="EMBL/GenBank/DDBJ databases">
        <authorList>
            <person name="Song R."/>
            <person name="Chenine A.L."/>
            <person name="Ruprecht R.M."/>
        </authorList>
    </citation>
    <scope>NUCLEOTIDE SEQUENCE</scope>
    <source>
        <strain evidence="5">SCGC AB-777_F03</strain>
        <strain evidence="6">SCGC AB-777_O03</strain>
    </source>
</reference>
<dbReference type="InterPro" id="IPR012678">
    <property type="entry name" value="Ribosomal_uL23/eL15/eS24_sf"/>
</dbReference>
<organism evidence="5">
    <name type="scientific">Nanobsidianus stetteri</name>
    <dbReference type="NCBI Taxonomy" id="1294122"/>
    <lineage>
        <taxon>Archaea</taxon>
        <taxon>Nanobdellota</taxon>
        <taxon>Candidatus Nanoarchaeia</taxon>
        <taxon>Nanoarchaeales</taxon>
        <taxon>Nanopusillaceae</taxon>
        <taxon>Candidatus Nanobsidianus</taxon>
    </lineage>
</organism>
<dbReference type="InterPro" id="IPR001976">
    <property type="entry name" value="Ribosomal_eS24"/>
</dbReference>
<dbReference type="Gene3D" id="3.30.70.330">
    <property type="match status" value="1"/>
</dbReference>
<reference evidence="4" key="2">
    <citation type="submission" date="2017-05" db="EMBL/GenBank/DDBJ databases">
        <authorList>
            <person name="Munson-Mcgee J.H."/>
        </authorList>
    </citation>
    <scope>NUCLEOTIDE SEQUENCE</scope>
    <source>
        <strain evidence="4">SCGC AB-777_F03</strain>
    </source>
</reference>
<dbReference type="SUPFAM" id="SSF54189">
    <property type="entry name" value="Ribosomal proteins S24e, L23 and L15e"/>
    <property type="match status" value="1"/>
</dbReference>
<dbReference type="EMBL" id="QEFP01000003">
    <property type="protein sequence ID" value="PVU68795.1"/>
    <property type="molecule type" value="Genomic_DNA"/>
</dbReference>
<evidence type="ECO:0000256" key="2">
    <source>
        <dbReference type="ARBA" id="ARBA00023274"/>
    </source>
</evidence>
<protein>
    <recommendedName>
        <fullName evidence="3">Small ribosomal subunit protein eS24</fullName>
    </recommendedName>
</protein>
<proteinExistence type="inferred from homology"/>
<dbReference type="PANTHER" id="PTHR10496">
    <property type="entry name" value="40S RIBOSOMAL PROTEIN S24"/>
    <property type="match status" value="1"/>
</dbReference>
<reference evidence="5 7" key="1">
    <citation type="journal article" date="2015" name="Appl. Environ. Microbiol.">
        <title>Nanoarchaeota, Their Sulfolobales Host, and Nanoarchaeota Virus Distribution across Yellowstone National Park Hot Springs.</title>
        <authorList>
            <person name="Munson-McGee J.H."/>
            <person name="Field E.K."/>
            <person name="Bateson M."/>
            <person name="Rooney C."/>
            <person name="Stepanauskas R."/>
            <person name="Young M.J."/>
        </authorList>
    </citation>
    <scope>NUCLEOTIDE SEQUENCE [LARGE SCALE GENOMIC DNA]</scope>
    <source>
        <strain evidence="5">SCGC AB-777_F03</strain>
        <strain evidence="6">SCGC AB-777_O03</strain>
    </source>
</reference>
<name>A0A2T9WLW1_NANST</name>
<dbReference type="EMBL" id="QEFP02000006">
    <property type="protein sequence ID" value="MCC5447039.1"/>
    <property type="molecule type" value="Genomic_DNA"/>
</dbReference>
<evidence type="ECO:0000256" key="3">
    <source>
        <dbReference type="HAMAP-Rule" id="MF_00545"/>
    </source>
</evidence>
<dbReference type="GO" id="GO:0005840">
    <property type="term" value="C:ribosome"/>
    <property type="evidence" value="ECO:0007669"/>
    <property type="project" value="UniProtKB-KW"/>
</dbReference>
<accession>A0A2T9WLW1</accession>
<dbReference type="HAMAP" id="MF_00545">
    <property type="entry name" value="Ribosomal_eS24"/>
    <property type="match status" value="1"/>
</dbReference>
<sequence>MDLKIINRENNQLLNREEIIVLIDHKNEPTPKRDDIREKISAMIGKDKNLIVVEKILTEFGKQRSKAFINVYQNEEDMKKLEPKHILKRNKIIQ</sequence>
<dbReference type="GO" id="GO:1990904">
    <property type="term" value="C:ribonucleoprotein complex"/>
    <property type="evidence" value="ECO:0007669"/>
    <property type="project" value="UniProtKB-KW"/>
</dbReference>
<keyword evidence="1 3" id="KW-0689">Ribosomal protein</keyword>
<evidence type="ECO:0000313" key="7">
    <source>
        <dbReference type="Proteomes" id="UP000245908"/>
    </source>
</evidence>
<comment type="caution">
    <text evidence="5">The sequence shown here is derived from an EMBL/GenBank/DDBJ whole genome shotgun (WGS) entry which is preliminary data.</text>
</comment>
<dbReference type="Pfam" id="PF01282">
    <property type="entry name" value="Ribosomal_S24e"/>
    <property type="match status" value="1"/>
</dbReference>
<dbReference type="Proteomes" id="UP000245509">
    <property type="component" value="Unassembled WGS sequence"/>
</dbReference>
<dbReference type="GO" id="GO:0003735">
    <property type="term" value="F:structural constituent of ribosome"/>
    <property type="evidence" value="ECO:0007669"/>
    <property type="project" value="InterPro"/>
</dbReference>